<keyword evidence="3" id="KW-1185">Reference proteome</keyword>
<proteinExistence type="predicted"/>
<dbReference type="GeneID" id="95750393"/>
<dbReference type="Proteomes" id="UP000241645">
    <property type="component" value="Unassembled WGS sequence"/>
</dbReference>
<comment type="caution">
    <text evidence="2">The sequence shown here is derived from an EMBL/GenBank/DDBJ whole genome shotgun (WGS) entry which is preliminary data.</text>
</comment>
<organism evidence="2 3">
    <name type="scientific">Brevibacillus porteri</name>
    <dbReference type="NCBI Taxonomy" id="2126350"/>
    <lineage>
        <taxon>Bacteria</taxon>
        <taxon>Bacillati</taxon>
        <taxon>Bacillota</taxon>
        <taxon>Bacilli</taxon>
        <taxon>Bacillales</taxon>
        <taxon>Paenibacillaceae</taxon>
        <taxon>Brevibacillus</taxon>
    </lineage>
</organism>
<name>A0ABX5FRF7_9BACL</name>
<keyword evidence="1" id="KW-1133">Transmembrane helix</keyword>
<protein>
    <submittedName>
        <fullName evidence="2">Uncharacterized protein</fullName>
    </submittedName>
</protein>
<evidence type="ECO:0000256" key="1">
    <source>
        <dbReference type="SAM" id="Phobius"/>
    </source>
</evidence>
<keyword evidence="1" id="KW-0812">Transmembrane</keyword>
<gene>
    <name evidence="2" type="ORF">C7R92_09695</name>
</gene>
<accession>A0ABX5FRF7</accession>
<reference evidence="2 3" key="1">
    <citation type="submission" date="2018-03" db="EMBL/GenBank/DDBJ databases">
        <title>Brevisbacillus phylogenomics.</title>
        <authorList>
            <person name="Dunlap C."/>
        </authorList>
    </citation>
    <scope>NUCLEOTIDE SEQUENCE [LARGE SCALE GENOMIC DNA]</scope>
    <source>
        <strain evidence="2 3">NRRL B-41110</strain>
    </source>
</reference>
<dbReference type="EMBL" id="PXZO01000017">
    <property type="protein sequence ID" value="PSK11204.1"/>
    <property type="molecule type" value="Genomic_DNA"/>
</dbReference>
<evidence type="ECO:0000313" key="3">
    <source>
        <dbReference type="Proteomes" id="UP000241645"/>
    </source>
</evidence>
<evidence type="ECO:0000313" key="2">
    <source>
        <dbReference type="EMBL" id="PSK11204.1"/>
    </source>
</evidence>
<keyword evidence="1" id="KW-0472">Membrane</keyword>
<feature type="transmembrane region" description="Helical" evidence="1">
    <location>
        <begin position="12"/>
        <end position="35"/>
    </location>
</feature>
<sequence length="178" mass="20087">MRNFKKIKIKSHGFMLSLVVIGILGVAAFFSPAAFGPAVLDSKKDVIMTEASPPANPENKEIAWNQSHEQKKNSFDRPLTKEQAAPFIQMAREAFEAQGMAPPETGYWISSTVTEGRNHVDIIWYPNGVVFGQHSKIKEKVYYALFYNADVEKSVGKMVELEVIWNYGESHWYGENAE</sequence>
<dbReference type="RefSeq" id="WP_106834099.1">
    <property type="nucleotide sequence ID" value="NZ_JARMLW010000050.1"/>
</dbReference>